<reference evidence="1 2" key="1">
    <citation type="submission" date="2020-08" db="EMBL/GenBank/DDBJ databases">
        <title>Sequencing the genomes of 1000 actinobacteria strains.</title>
        <authorList>
            <person name="Klenk H.-P."/>
        </authorList>
    </citation>
    <scope>NUCLEOTIDE SEQUENCE [LARGE SCALE GENOMIC DNA]</scope>
    <source>
        <strain evidence="1 2">DSM 45486</strain>
    </source>
</reference>
<comment type="caution">
    <text evidence="1">The sequence shown here is derived from an EMBL/GenBank/DDBJ whole genome shotgun (WGS) entry which is preliminary data.</text>
</comment>
<evidence type="ECO:0000313" key="1">
    <source>
        <dbReference type="EMBL" id="MBB5807422.1"/>
    </source>
</evidence>
<evidence type="ECO:0000313" key="2">
    <source>
        <dbReference type="Proteomes" id="UP000552097"/>
    </source>
</evidence>
<proteinExistence type="predicted"/>
<gene>
    <name evidence="1" type="ORF">F4560_007190</name>
</gene>
<dbReference type="Proteomes" id="UP000552097">
    <property type="component" value="Unassembled WGS sequence"/>
</dbReference>
<keyword evidence="2" id="KW-1185">Reference proteome</keyword>
<name>A0A7W9HS06_9PSEU</name>
<dbReference type="AlphaFoldDB" id="A0A7W9HS06"/>
<sequence>MIFTERDVVPSFGLLVGRDVKVRFLVDTDCPNSITLVIGDSVAEISFDPATVELLGDKARDAVRELRAGGVGDRTS</sequence>
<accession>A0A7W9HS06</accession>
<protein>
    <submittedName>
        <fullName evidence="1">Uncharacterized protein</fullName>
    </submittedName>
</protein>
<organism evidence="1 2">
    <name type="scientific">Saccharothrix ecbatanensis</name>
    <dbReference type="NCBI Taxonomy" id="1105145"/>
    <lineage>
        <taxon>Bacteria</taxon>
        <taxon>Bacillati</taxon>
        <taxon>Actinomycetota</taxon>
        <taxon>Actinomycetes</taxon>
        <taxon>Pseudonocardiales</taxon>
        <taxon>Pseudonocardiaceae</taxon>
        <taxon>Saccharothrix</taxon>
    </lineage>
</organism>
<dbReference type="EMBL" id="JACHMO010000001">
    <property type="protein sequence ID" value="MBB5807422.1"/>
    <property type="molecule type" value="Genomic_DNA"/>
</dbReference>
<dbReference type="RefSeq" id="WP_184927484.1">
    <property type="nucleotide sequence ID" value="NZ_JACHMO010000001.1"/>
</dbReference>